<name>A0A1I7PI03_9BACT</name>
<dbReference type="AlphaFoldDB" id="A0A1I7PI03"/>
<evidence type="ECO:0000313" key="3">
    <source>
        <dbReference type="EMBL" id="AOS43255.1"/>
    </source>
</evidence>
<feature type="transmembrane region" description="Helical" evidence="1">
    <location>
        <begin position="20"/>
        <end position="41"/>
    </location>
</feature>
<feature type="transmembrane region" description="Helical" evidence="1">
    <location>
        <begin position="227"/>
        <end position="245"/>
    </location>
</feature>
<organism evidence="3 4">
    <name type="scientific">Lacunisphaera limnophila</name>
    <dbReference type="NCBI Taxonomy" id="1838286"/>
    <lineage>
        <taxon>Bacteria</taxon>
        <taxon>Pseudomonadati</taxon>
        <taxon>Verrucomicrobiota</taxon>
        <taxon>Opitutia</taxon>
        <taxon>Opitutales</taxon>
        <taxon>Opitutaceae</taxon>
        <taxon>Lacunisphaera</taxon>
    </lineage>
</organism>
<sequence>MTTSPPRSRLDYLDATRAFVLLLGIVFHASLSFMSVFIGWAVQDVSTSPLVGIFFSVSHTFRMGTFFLLAGFLGHVTYHRNGAASFVRSRLLRIGVPFVVGWFLLRPLLVSGWIMGSASLRGDYSVWAGLRGGFESLRTLPAGLFTGSHLWFLYYLMVITALTLVLRLAVKASGLWAAPLARRADTLMIWLAHSPLTLPVLVMPTAVALGFMQYWGMDTPDQSLRPHLPVLTIYSAFFGFGWLLARQQAMLAPLTRLTLSRWIQAAVGIAVIQYLARFQSDSGHPYYQLLHATYVIGYALTMWSLTLLTIGLFRHFCAQPNAIVRYLADSSYWLYLVHLPIVIWLQVAMAELPWHWSLKLGTISTLTILFGLLSYDLFVRPTWLGAFLNGRRRERALSRLFARSEPAISLHGR</sequence>
<evidence type="ECO:0000259" key="2">
    <source>
        <dbReference type="Pfam" id="PF01757"/>
    </source>
</evidence>
<feature type="transmembrane region" description="Helical" evidence="1">
    <location>
        <begin position="257"/>
        <end position="275"/>
    </location>
</feature>
<dbReference type="PATRIC" id="fig|1838286.3.peg.301"/>
<keyword evidence="1" id="KW-1133">Transmembrane helix</keyword>
<protein>
    <submittedName>
        <fullName evidence="3">Glucans biosynthesis protein C</fullName>
        <ecNumber evidence="3">2.1.-.-</ecNumber>
    </submittedName>
</protein>
<keyword evidence="3" id="KW-0808">Transferase</keyword>
<dbReference type="EC" id="2.1.-.-" evidence="3"/>
<evidence type="ECO:0000313" key="4">
    <source>
        <dbReference type="Proteomes" id="UP000095228"/>
    </source>
</evidence>
<dbReference type="GO" id="GO:0016747">
    <property type="term" value="F:acyltransferase activity, transferring groups other than amino-acyl groups"/>
    <property type="evidence" value="ECO:0007669"/>
    <property type="project" value="InterPro"/>
</dbReference>
<dbReference type="InterPro" id="IPR050623">
    <property type="entry name" value="Glucan_succinyl_AcylTrfase"/>
</dbReference>
<feature type="transmembrane region" description="Helical" evidence="1">
    <location>
        <begin position="190"/>
        <end position="215"/>
    </location>
</feature>
<feature type="transmembrane region" description="Helical" evidence="1">
    <location>
        <begin position="53"/>
        <end position="73"/>
    </location>
</feature>
<accession>A0A1I7PI03</accession>
<keyword evidence="1" id="KW-0472">Membrane</keyword>
<keyword evidence="1" id="KW-0812">Transmembrane</keyword>
<feature type="domain" description="Acyltransferase 3" evidence="2">
    <location>
        <begin position="11"/>
        <end position="370"/>
    </location>
</feature>
<evidence type="ECO:0000256" key="1">
    <source>
        <dbReference type="SAM" id="Phobius"/>
    </source>
</evidence>
<gene>
    <name evidence="3" type="primary">mdoC</name>
    <name evidence="3" type="ORF">Verru16b_00298</name>
</gene>
<feature type="transmembrane region" description="Helical" evidence="1">
    <location>
        <begin position="333"/>
        <end position="356"/>
    </location>
</feature>
<dbReference type="PANTHER" id="PTHR36927">
    <property type="entry name" value="BLR4337 PROTEIN"/>
    <property type="match status" value="1"/>
</dbReference>
<proteinExistence type="predicted"/>
<dbReference type="OrthoDB" id="341887at2"/>
<dbReference type="Pfam" id="PF01757">
    <property type="entry name" value="Acyl_transf_3"/>
    <property type="match status" value="1"/>
</dbReference>
<dbReference type="PANTHER" id="PTHR36927:SF1">
    <property type="entry name" value="MDO-LIKE PROTEIN"/>
    <property type="match status" value="1"/>
</dbReference>
<keyword evidence="4" id="KW-1185">Reference proteome</keyword>
<dbReference type="RefSeq" id="WP_069960628.1">
    <property type="nucleotide sequence ID" value="NZ_CP016094.1"/>
</dbReference>
<dbReference type="KEGG" id="obg:Verru16b_00298"/>
<dbReference type="InterPro" id="IPR002656">
    <property type="entry name" value="Acyl_transf_3_dom"/>
</dbReference>
<dbReference type="Proteomes" id="UP000095228">
    <property type="component" value="Chromosome"/>
</dbReference>
<feature type="transmembrane region" description="Helical" evidence="1">
    <location>
        <begin position="368"/>
        <end position="389"/>
    </location>
</feature>
<feature type="transmembrane region" description="Helical" evidence="1">
    <location>
        <begin position="295"/>
        <end position="313"/>
    </location>
</feature>
<reference evidence="3 4" key="1">
    <citation type="submission" date="2016-06" db="EMBL/GenBank/DDBJ databases">
        <title>Three novel species with peptidoglycan cell walls form the new genus Lacunisphaera gen. nov. in the family Opitutaceae of the verrucomicrobial subdivision 4.</title>
        <authorList>
            <person name="Rast P."/>
            <person name="Gloeckner I."/>
            <person name="Jogler M."/>
            <person name="Boedeker C."/>
            <person name="Jeske O."/>
            <person name="Wiegand S."/>
            <person name="Reinhardt R."/>
            <person name="Schumann P."/>
            <person name="Rohde M."/>
            <person name="Spring S."/>
            <person name="Gloeckner F.O."/>
            <person name="Jogler C."/>
        </authorList>
    </citation>
    <scope>NUCLEOTIDE SEQUENCE [LARGE SCALE GENOMIC DNA]</scope>
    <source>
        <strain evidence="3 4">IG16b</strain>
    </source>
</reference>
<feature type="transmembrane region" description="Helical" evidence="1">
    <location>
        <begin position="94"/>
        <end position="115"/>
    </location>
</feature>
<dbReference type="STRING" id="1838286.Verru16b_00298"/>
<dbReference type="EMBL" id="CP016094">
    <property type="protein sequence ID" value="AOS43255.1"/>
    <property type="molecule type" value="Genomic_DNA"/>
</dbReference>
<feature type="transmembrane region" description="Helical" evidence="1">
    <location>
        <begin position="151"/>
        <end position="170"/>
    </location>
</feature>